<evidence type="ECO:0000256" key="8">
    <source>
        <dbReference type="ARBA" id="ARBA00023284"/>
    </source>
</evidence>
<dbReference type="PROSITE" id="PS51352">
    <property type="entry name" value="THIOREDOXIN_2"/>
    <property type="match status" value="1"/>
</dbReference>
<reference evidence="15" key="1">
    <citation type="submission" date="2020-10" db="EMBL/GenBank/DDBJ databases">
        <authorList>
            <person name="Gilroy R."/>
        </authorList>
    </citation>
    <scope>NUCLEOTIDE SEQUENCE</scope>
    <source>
        <strain evidence="15">23406</strain>
    </source>
</reference>
<feature type="domain" description="Thioredoxin" evidence="14">
    <location>
        <begin position="2"/>
        <end position="150"/>
    </location>
</feature>
<comment type="similarity">
    <text evidence="10">Belongs to the peroxiredoxin family. BCP/PrxQ subfamily.</text>
</comment>
<evidence type="ECO:0000256" key="9">
    <source>
        <dbReference type="ARBA" id="ARBA00032824"/>
    </source>
</evidence>
<name>A0A9D1SX91_9FIRM</name>
<evidence type="ECO:0000256" key="10">
    <source>
        <dbReference type="ARBA" id="ARBA00038489"/>
    </source>
</evidence>
<proteinExistence type="inferred from homology"/>
<reference evidence="15" key="2">
    <citation type="journal article" date="2021" name="PeerJ">
        <title>Extensive microbial diversity within the chicken gut microbiome revealed by metagenomics and culture.</title>
        <authorList>
            <person name="Gilroy R."/>
            <person name="Ravi A."/>
            <person name="Getino M."/>
            <person name="Pursley I."/>
            <person name="Horton D.L."/>
            <person name="Alikhan N.F."/>
            <person name="Baker D."/>
            <person name="Gharbi K."/>
            <person name="Hall N."/>
            <person name="Watson M."/>
            <person name="Adriaenssens E.M."/>
            <person name="Foster-Nyarko E."/>
            <person name="Jarju S."/>
            <person name="Secka A."/>
            <person name="Antonio M."/>
            <person name="Oren A."/>
            <person name="Chaudhuri R.R."/>
            <person name="La Ragione R."/>
            <person name="Hildebrand F."/>
            <person name="Pallen M.J."/>
        </authorList>
    </citation>
    <scope>NUCLEOTIDE SEQUENCE</scope>
    <source>
        <strain evidence="15">23406</strain>
    </source>
</reference>
<dbReference type="InterPro" id="IPR024706">
    <property type="entry name" value="Peroxiredoxin_AhpC-typ"/>
</dbReference>
<comment type="function">
    <text evidence="1">Thiol-specific peroxidase that catalyzes the reduction of hydrogen peroxide and organic hydroperoxides to water and alcohols, respectively. Plays a role in cell protection against oxidative stress by detoxifying peroxides and as sensor of hydrogen peroxide-mediated signaling events.</text>
</comment>
<organism evidence="15 16">
    <name type="scientific">Candidatus Stercoripulliclostridium merdipullorum</name>
    <dbReference type="NCBI Taxonomy" id="2840952"/>
    <lineage>
        <taxon>Bacteria</taxon>
        <taxon>Bacillati</taxon>
        <taxon>Bacillota</taxon>
        <taxon>Clostridia</taxon>
        <taxon>Eubacteriales</taxon>
        <taxon>Candidatus Stercoripulliclostridium</taxon>
    </lineage>
</organism>
<dbReference type="PIRSF" id="PIRSF000239">
    <property type="entry name" value="AHPC"/>
    <property type="match status" value="1"/>
</dbReference>
<dbReference type="GO" id="GO:0045454">
    <property type="term" value="P:cell redox homeostasis"/>
    <property type="evidence" value="ECO:0007669"/>
    <property type="project" value="TreeGrafter"/>
</dbReference>
<evidence type="ECO:0000313" key="15">
    <source>
        <dbReference type="EMBL" id="HIV00055.1"/>
    </source>
</evidence>
<dbReference type="CDD" id="cd03017">
    <property type="entry name" value="PRX_BCP"/>
    <property type="match status" value="1"/>
</dbReference>
<keyword evidence="4" id="KW-0575">Peroxidase</keyword>
<dbReference type="GO" id="GO:0008379">
    <property type="term" value="F:thioredoxin peroxidase activity"/>
    <property type="evidence" value="ECO:0007669"/>
    <property type="project" value="TreeGrafter"/>
</dbReference>
<keyword evidence="7" id="KW-1015">Disulfide bond</keyword>
<evidence type="ECO:0000256" key="5">
    <source>
        <dbReference type="ARBA" id="ARBA00022862"/>
    </source>
</evidence>
<evidence type="ECO:0000256" key="6">
    <source>
        <dbReference type="ARBA" id="ARBA00023002"/>
    </source>
</evidence>
<protein>
    <recommendedName>
        <fullName evidence="3">thioredoxin-dependent peroxiredoxin</fullName>
        <ecNumber evidence="3">1.11.1.24</ecNumber>
    </recommendedName>
    <alternativeName>
        <fullName evidence="11">Bacterioferritin comigratory protein</fullName>
    </alternativeName>
    <alternativeName>
        <fullName evidence="9">Thioredoxin peroxidase</fullName>
    </alternativeName>
</protein>
<accession>A0A9D1SX91</accession>
<dbReference type="InterPro" id="IPR013766">
    <property type="entry name" value="Thioredoxin_domain"/>
</dbReference>
<dbReference type="Pfam" id="PF00578">
    <property type="entry name" value="AhpC-TSA"/>
    <property type="match status" value="1"/>
</dbReference>
<comment type="subunit">
    <text evidence="2">Monomer.</text>
</comment>
<evidence type="ECO:0000313" key="16">
    <source>
        <dbReference type="Proteomes" id="UP000886891"/>
    </source>
</evidence>
<dbReference type="FunFam" id="3.40.30.10:FF:000007">
    <property type="entry name" value="Thioredoxin-dependent thiol peroxidase"/>
    <property type="match status" value="1"/>
</dbReference>
<comment type="catalytic activity">
    <reaction evidence="12">
        <text>a hydroperoxide + [thioredoxin]-dithiol = an alcohol + [thioredoxin]-disulfide + H2O</text>
        <dbReference type="Rhea" id="RHEA:62620"/>
        <dbReference type="Rhea" id="RHEA-COMP:10698"/>
        <dbReference type="Rhea" id="RHEA-COMP:10700"/>
        <dbReference type="ChEBI" id="CHEBI:15377"/>
        <dbReference type="ChEBI" id="CHEBI:29950"/>
        <dbReference type="ChEBI" id="CHEBI:30879"/>
        <dbReference type="ChEBI" id="CHEBI:35924"/>
        <dbReference type="ChEBI" id="CHEBI:50058"/>
        <dbReference type="EC" id="1.11.1.24"/>
    </reaction>
</comment>
<gene>
    <name evidence="15" type="ORF">IAB14_02940</name>
</gene>
<dbReference type="EMBL" id="DVOH01000022">
    <property type="protein sequence ID" value="HIV00055.1"/>
    <property type="molecule type" value="Genomic_DNA"/>
</dbReference>
<evidence type="ECO:0000256" key="12">
    <source>
        <dbReference type="ARBA" id="ARBA00049091"/>
    </source>
</evidence>
<keyword evidence="8" id="KW-0676">Redox-active center</keyword>
<evidence type="ECO:0000256" key="11">
    <source>
        <dbReference type="ARBA" id="ARBA00041373"/>
    </source>
</evidence>
<evidence type="ECO:0000256" key="4">
    <source>
        <dbReference type="ARBA" id="ARBA00022559"/>
    </source>
</evidence>
<sequence length="150" mass="16519">MLKPGTIAPEFTLNDQFGNPVSLADFRGKTVVLYFYSKDNTSGCTAEGLGFQARIAEFESKNAVVLGVSKDSVASHEKFAARQGFSFRLLSDPDRFVIGLYDALNPKTMYGKPVIGTSRLTYVIDADGKITNVYRDIKANEHAERVLSEL</sequence>
<dbReference type="GO" id="GO:0034599">
    <property type="term" value="P:cellular response to oxidative stress"/>
    <property type="evidence" value="ECO:0007669"/>
    <property type="project" value="TreeGrafter"/>
</dbReference>
<dbReference type="Proteomes" id="UP000886891">
    <property type="component" value="Unassembled WGS sequence"/>
</dbReference>
<evidence type="ECO:0000256" key="3">
    <source>
        <dbReference type="ARBA" id="ARBA00013017"/>
    </source>
</evidence>
<dbReference type="GO" id="GO:0005737">
    <property type="term" value="C:cytoplasm"/>
    <property type="evidence" value="ECO:0007669"/>
    <property type="project" value="TreeGrafter"/>
</dbReference>
<evidence type="ECO:0000256" key="13">
    <source>
        <dbReference type="PIRSR" id="PIRSR000239-1"/>
    </source>
</evidence>
<dbReference type="PANTHER" id="PTHR42801">
    <property type="entry name" value="THIOREDOXIN-DEPENDENT PEROXIDE REDUCTASE"/>
    <property type="match status" value="1"/>
</dbReference>
<dbReference type="EC" id="1.11.1.24" evidence="3"/>
<dbReference type="InterPro" id="IPR050924">
    <property type="entry name" value="Peroxiredoxin_BCP/PrxQ"/>
</dbReference>
<dbReference type="SUPFAM" id="SSF52833">
    <property type="entry name" value="Thioredoxin-like"/>
    <property type="match status" value="1"/>
</dbReference>
<keyword evidence="5" id="KW-0049">Antioxidant</keyword>
<evidence type="ECO:0000259" key="14">
    <source>
        <dbReference type="PROSITE" id="PS51352"/>
    </source>
</evidence>
<evidence type="ECO:0000256" key="2">
    <source>
        <dbReference type="ARBA" id="ARBA00011245"/>
    </source>
</evidence>
<dbReference type="InterPro" id="IPR036249">
    <property type="entry name" value="Thioredoxin-like_sf"/>
</dbReference>
<comment type="caution">
    <text evidence="15">The sequence shown here is derived from an EMBL/GenBank/DDBJ whole genome shotgun (WGS) entry which is preliminary data.</text>
</comment>
<evidence type="ECO:0000256" key="1">
    <source>
        <dbReference type="ARBA" id="ARBA00003330"/>
    </source>
</evidence>
<dbReference type="PANTHER" id="PTHR42801:SF4">
    <property type="entry name" value="AHPC_TSA FAMILY PROTEIN"/>
    <property type="match status" value="1"/>
</dbReference>
<evidence type="ECO:0000256" key="7">
    <source>
        <dbReference type="ARBA" id="ARBA00023157"/>
    </source>
</evidence>
<keyword evidence="6" id="KW-0560">Oxidoreductase</keyword>
<dbReference type="Gene3D" id="3.40.30.10">
    <property type="entry name" value="Glutaredoxin"/>
    <property type="match status" value="1"/>
</dbReference>
<feature type="active site" description="Cysteine sulfenic acid (-SOH) intermediate; for peroxidase activity" evidence="13">
    <location>
        <position position="44"/>
    </location>
</feature>
<dbReference type="AlphaFoldDB" id="A0A9D1SX91"/>
<dbReference type="InterPro" id="IPR000866">
    <property type="entry name" value="AhpC/TSA"/>
</dbReference>